<gene>
    <name evidence="1" type="ORF">MJO28_009877</name>
</gene>
<reference evidence="2" key="2">
    <citation type="journal article" date="2018" name="Mol. Plant Microbe Interact.">
        <title>Genome sequence resources for the wheat stripe rust pathogen (Puccinia striiformis f. sp. tritici) and the barley stripe rust pathogen (Puccinia striiformis f. sp. hordei).</title>
        <authorList>
            <person name="Xia C."/>
            <person name="Wang M."/>
            <person name="Yin C."/>
            <person name="Cornejo O.E."/>
            <person name="Hulbert S.H."/>
            <person name="Chen X."/>
        </authorList>
    </citation>
    <scope>NUCLEOTIDE SEQUENCE [LARGE SCALE GENOMIC DNA]</scope>
    <source>
        <strain evidence="2">93-210</strain>
    </source>
</reference>
<reference evidence="2" key="1">
    <citation type="journal article" date="2018" name="BMC Genomics">
        <title>Genomic insights into host adaptation between the wheat stripe rust pathogen (Puccinia striiformis f. sp. tritici) and the barley stripe rust pathogen (Puccinia striiformis f. sp. hordei).</title>
        <authorList>
            <person name="Xia C."/>
            <person name="Wang M."/>
            <person name="Yin C."/>
            <person name="Cornejo O.E."/>
            <person name="Hulbert S.H."/>
            <person name="Chen X."/>
        </authorList>
    </citation>
    <scope>NUCLEOTIDE SEQUENCE [LARGE SCALE GENOMIC DNA]</scope>
    <source>
        <strain evidence="2">93-210</strain>
    </source>
</reference>
<sequence length="178" mass="20949">MRTPSERQNLIRDVFLVMAYHHHEETENLLDMTMGLPTIPSFSSILFPTNPQLQFVWEMLFEDETEASEILDYILHQRYLQVRGPPTTHEEYDLGRLFDMREDDFKQAVRTTRSRFVWLLNKIRGHPVFCTRLPISGHKIQTDLPPEYLPQLSSMPSWHQKTSSCKPQFVVEAASRSE</sequence>
<comment type="caution">
    <text evidence="1">The sequence shown here is derived from an EMBL/GenBank/DDBJ whole genome shotgun (WGS) entry which is preliminary data.</text>
</comment>
<accession>A0ACC0E8G6</accession>
<evidence type="ECO:0000313" key="2">
    <source>
        <dbReference type="Proteomes" id="UP001060170"/>
    </source>
</evidence>
<keyword evidence="2" id="KW-1185">Reference proteome</keyword>
<evidence type="ECO:0000313" key="1">
    <source>
        <dbReference type="EMBL" id="KAI7947969.1"/>
    </source>
</evidence>
<dbReference type="EMBL" id="CM045873">
    <property type="protein sequence ID" value="KAI7947969.1"/>
    <property type="molecule type" value="Genomic_DNA"/>
</dbReference>
<proteinExistence type="predicted"/>
<name>A0ACC0E8G6_9BASI</name>
<protein>
    <submittedName>
        <fullName evidence="1">Uncharacterized protein</fullName>
    </submittedName>
</protein>
<dbReference type="Proteomes" id="UP001060170">
    <property type="component" value="Chromosome 9"/>
</dbReference>
<organism evidence="1 2">
    <name type="scientific">Puccinia striiformis f. sp. tritici</name>
    <dbReference type="NCBI Taxonomy" id="168172"/>
    <lineage>
        <taxon>Eukaryota</taxon>
        <taxon>Fungi</taxon>
        <taxon>Dikarya</taxon>
        <taxon>Basidiomycota</taxon>
        <taxon>Pucciniomycotina</taxon>
        <taxon>Pucciniomycetes</taxon>
        <taxon>Pucciniales</taxon>
        <taxon>Pucciniaceae</taxon>
        <taxon>Puccinia</taxon>
    </lineage>
</organism>
<reference evidence="1 2" key="3">
    <citation type="journal article" date="2022" name="Microbiol. Spectr.">
        <title>Folding features and dynamics of 3D genome architecture in plant fungal pathogens.</title>
        <authorList>
            <person name="Xia C."/>
        </authorList>
    </citation>
    <scope>NUCLEOTIDE SEQUENCE [LARGE SCALE GENOMIC DNA]</scope>
    <source>
        <strain evidence="1 2">93-210</strain>
    </source>
</reference>